<dbReference type="RefSeq" id="WP_097154833.1">
    <property type="nucleotide sequence ID" value="NZ_OBEL01000004.1"/>
</dbReference>
<evidence type="ECO:0000256" key="2">
    <source>
        <dbReference type="SAM" id="SignalP"/>
    </source>
</evidence>
<organism evidence="4 5">
    <name type="scientific">Cohaesibacter gelatinilyticus</name>
    <dbReference type="NCBI Taxonomy" id="372072"/>
    <lineage>
        <taxon>Bacteria</taxon>
        <taxon>Pseudomonadati</taxon>
        <taxon>Pseudomonadota</taxon>
        <taxon>Alphaproteobacteria</taxon>
        <taxon>Hyphomicrobiales</taxon>
        <taxon>Cohaesibacteraceae</taxon>
    </lineage>
</organism>
<dbReference type="CDD" id="cd13530">
    <property type="entry name" value="PBP2_peptides_like"/>
    <property type="match status" value="1"/>
</dbReference>
<gene>
    <name evidence="4" type="ORF">SAMN06265368_3345</name>
</gene>
<evidence type="ECO:0000313" key="5">
    <source>
        <dbReference type="Proteomes" id="UP000219439"/>
    </source>
</evidence>
<evidence type="ECO:0000313" key="4">
    <source>
        <dbReference type="EMBL" id="SNZ20242.1"/>
    </source>
</evidence>
<dbReference type="PANTHER" id="PTHR35936">
    <property type="entry name" value="MEMBRANE-BOUND LYTIC MUREIN TRANSGLYCOSYLASE F"/>
    <property type="match status" value="1"/>
</dbReference>
<keyword evidence="5" id="KW-1185">Reference proteome</keyword>
<protein>
    <submittedName>
        <fullName evidence="4">Amino acid ABC transporter substrate-binding protein, PAAT family</fullName>
    </submittedName>
</protein>
<evidence type="ECO:0000256" key="1">
    <source>
        <dbReference type="ARBA" id="ARBA00022729"/>
    </source>
</evidence>
<dbReference type="Pfam" id="PF00497">
    <property type="entry name" value="SBP_bac_3"/>
    <property type="match status" value="1"/>
</dbReference>
<dbReference type="PANTHER" id="PTHR35936:SF19">
    <property type="entry name" value="AMINO-ACID-BINDING PROTEIN YXEM-RELATED"/>
    <property type="match status" value="1"/>
</dbReference>
<name>A0A285PEV3_9HYPH</name>
<sequence length="274" mass="29101">MKSLLKLTVCTLALAAFSNAAQAEQCAAGKTLEAGKLTIATGNPAYFPWVIDDAPESEKGFEAAVAYAVAGKMGFEKDDVIWARASFDESIQPGPKNFDVNLQQFSISADRDKIVDFSLPYYSSAMAVLTTKSVVEAGAKPELASLKKLKWGADANTTAVPMLTGLVEPESDPLLYNEQADVSAAIQAGQIDAALFDLPTALYLAAVVVDNGVVLGQFPADRTENPDQFGMLMEEGSKLKPCVDEAIKALTTDGTLAKLEAVWLSETTSVPVIK</sequence>
<accession>A0A285PEV3</accession>
<feature type="domain" description="Solute-binding protein family 3/N-terminal" evidence="3">
    <location>
        <begin position="36"/>
        <end position="267"/>
    </location>
</feature>
<feature type="chain" id="PRO_5012651081" evidence="2">
    <location>
        <begin position="24"/>
        <end position="274"/>
    </location>
</feature>
<dbReference type="EMBL" id="OBEL01000004">
    <property type="protein sequence ID" value="SNZ20242.1"/>
    <property type="molecule type" value="Genomic_DNA"/>
</dbReference>
<dbReference type="OrthoDB" id="9768183at2"/>
<evidence type="ECO:0000259" key="3">
    <source>
        <dbReference type="SMART" id="SM00062"/>
    </source>
</evidence>
<feature type="signal peptide" evidence="2">
    <location>
        <begin position="1"/>
        <end position="23"/>
    </location>
</feature>
<dbReference type="InterPro" id="IPR001638">
    <property type="entry name" value="Solute-binding_3/MltF_N"/>
</dbReference>
<dbReference type="SMART" id="SM00062">
    <property type="entry name" value="PBPb"/>
    <property type="match status" value="1"/>
</dbReference>
<dbReference type="AlphaFoldDB" id="A0A285PEV3"/>
<reference evidence="4 5" key="1">
    <citation type="submission" date="2017-09" db="EMBL/GenBank/DDBJ databases">
        <authorList>
            <person name="Ehlers B."/>
            <person name="Leendertz F.H."/>
        </authorList>
    </citation>
    <scope>NUCLEOTIDE SEQUENCE [LARGE SCALE GENOMIC DNA]</scope>
    <source>
        <strain evidence="4 5">DSM 18289</strain>
    </source>
</reference>
<dbReference type="Proteomes" id="UP000219439">
    <property type="component" value="Unassembled WGS sequence"/>
</dbReference>
<dbReference type="SUPFAM" id="SSF53850">
    <property type="entry name" value="Periplasmic binding protein-like II"/>
    <property type="match status" value="1"/>
</dbReference>
<proteinExistence type="predicted"/>
<keyword evidence="1 2" id="KW-0732">Signal</keyword>
<dbReference type="Gene3D" id="3.40.190.10">
    <property type="entry name" value="Periplasmic binding protein-like II"/>
    <property type="match status" value="2"/>
</dbReference>